<sequence length="487" mass="55147">MDSADRGFSEHFLFVTGRLAEPLLRRMLPDLASSYDFQYSVAVMPISIAGLMSVPWIAERLKVPPEATRVLLPGRCSGDPHELEAKLRIPVERGPNDLHDLPEYFRRRHRPCLPQDEYSLRIVAVVKDAADVPLPTLLDLADRLVADGADVIGLWHEDREPRPQFAKIIKALHSHGHKVWVRTLELSTWQAALAAGADFVEPLLEVPEDLPEQTNLVIEPYLPGTWEGVEETLESLRKIRRPTILKQSLVPVGLGFTQSMLRSVEARHIWPDIPLALDLCSVLFHSAADAGPLLLLLLGFAQEIGARWILTTQEVNTARTSVRECDVIRRMVHCAQRYHVSLRSLDSSLAMLRDHHINNGNEEYWQQLREQIRDPSPRLFVKANQLCAWAFGRELQSSDPYELFEAITDAAKDAGRPLDPDTAFYLGYELCKAAIARQLGKNYWQDEALHWGLHTVAEPSPRERRIRRLARRRSVKGCSETGKTAHS</sequence>
<dbReference type="EMBL" id="CP018477">
    <property type="protein sequence ID" value="ASV76589.1"/>
    <property type="molecule type" value="Genomic_DNA"/>
</dbReference>
<feature type="domain" description="DUF6513" evidence="1">
    <location>
        <begin position="10"/>
        <end position="96"/>
    </location>
</feature>
<evidence type="ECO:0000313" key="2">
    <source>
        <dbReference type="EMBL" id="ASV76589.1"/>
    </source>
</evidence>
<dbReference type="Proteomes" id="UP000215086">
    <property type="component" value="Chromosome"/>
</dbReference>
<evidence type="ECO:0000259" key="1">
    <source>
        <dbReference type="Pfam" id="PF20123"/>
    </source>
</evidence>
<dbReference type="InterPro" id="IPR011005">
    <property type="entry name" value="Dihydropteroate_synth-like_sf"/>
</dbReference>
<dbReference type="SUPFAM" id="SSF51717">
    <property type="entry name" value="Dihydropteroate synthetase-like"/>
    <property type="match status" value="1"/>
</dbReference>
<proteinExistence type="predicted"/>
<dbReference type="Pfam" id="PF20123">
    <property type="entry name" value="DUF6513"/>
    <property type="match status" value="1"/>
</dbReference>
<accession>A0A286RKT1</accession>
<name>A0A286RKT1_9BACT</name>
<keyword evidence="3" id="KW-1185">Reference proteome</keyword>
<organism evidence="2 3">
    <name type="scientific">Thermogutta terrifontis</name>
    <dbReference type="NCBI Taxonomy" id="1331910"/>
    <lineage>
        <taxon>Bacteria</taxon>
        <taxon>Pseudomonadati</taxon>
        <taxon>Planctomycetota</taxon>
        <taxon>Planctomycetia</taxon>
        <taxon>Pirellulales</taxon>
        <taxon>Thermoguttaceae</taxon>
        <taxon>Thermogutta</taxon>
    </lineage>
</organism>
<dbReference type="InterPro" id="IPR045406">
    <property type="entry name" value="DUF6513"/>
</dbReference>
<dbReference type="AlphaFoldDB" id="A0A286RKT1"/>
<protein>
    <recommendedName>
        <fullName evidence="1">DUF6513 domain-containing protein</fullName>
    </recommendedName>
</protein>
<dbReference type="OrthoDB" id="4029442at2"/>
<evidence type="ECO:0000313" key="3">
    <source>
        <dbReference type="Proteomes" id="UP000215086"/>
    </source>
</evidence>
<dbReference type="KEGG" id="ttf:THTE_3988"/>
<dbReference type="RefSeq" id="WP_095416345.1">
    <property type="nucleotide sequence ID" value="NZ_CP018477.1"/>
</dbReference>
<gene>
    <name evidence="2" type="ORF">THTE_3988</name>
</gene>
<reference evidence="2 3" key="1">
    <citation type="journal article" name="Front. Microbiol.">
        <title>Sugar Metabolism of the First Thermophilic Planctomycete Thermogutta terrifontis: Comparative Genomic and Transcriptomic Approaches.</title>
        <authorList>
            <person name="Elcheninov A.G."/>
            <person name="Menzel P."/>
            <person name="Gudbergsdottir S.R."/>
            <person name="Slesarev A.I."/>
            <person name="Kadnikov V.V."/>
            <person name="Krogh A."/>
            <person name="Bonch-Osmolovskaya E.A."/>
            <person name="Peng X."/>
            <person name="Kublanov I.V."/>
        </authorList>
    </citation>
    <scope>NUCLEOTIDE SEQUENCE [LARGE SCALE GENOMIC DNA]</scope>
    <source>
        <strain evidence="2 3">R1</strain>
    </source>
</reference>